<keyword evidence="1" id="KW-0560">Oxidoreductase</keyword>
<name>A0ABY4YYH8_9MICO</name>
<dbReference type="SUPFAM" id="SSF51905">
    <property type="entry name" value="FAD/NAD(P)-binding domain"/>
    <property type="match status" value="1"/>
</dbReference>
<dbReference type="RefSeq" id="WP_252595198.1">
    <property type="nucleotide sequence ID" value="NZ_CP099489.1"/>
</dbReference>
<gene>
    <name evidence="4" type="ORF">NF556_08455</name>
</gene>
<reference evidence="4" key="1">
    <citation type="submission" date="2022-06" db="EMBL/GenBank/DDBJ databases">
        <title>Ornithinimicrobium HY1793.</title>
        <authorList>
            <person name="Huang Y."/>
        </authorList>
    </citation>
    <scope>NUCLEOTIDE SEQUENCE</scope>
    <source>
        <strain evidence="4">HY1793</strain>
    </source>
</reference>
<dbReference type="EMBL" id="CP099489">
    <property type="protein sequence ID" value="USQ81662.1"/>
    <property type="molecule type" value="Genomic_DNA"/>
</dbReference>
<evidence type="ECO:0000256" key="1">
    <source>
        <dbReference type="ARBA" id="ARBA00023002"/>
    </source>
</evidence>
<dbReference type="PANTHER" id="PTHR13789">
    <property type="entry name" value="MONOOXYGENASE"/>
    <property type="match status" value="1"/>
</dbReference>
<feature type="domain" description="FAD-binding" evidence="3">
    <location>
        <begin position="125"/>
        <end position="291"/>
    </location>
</feature>
<accession>A0ABY4YYH8</accession>
<sequence length="334" mass="35248">MSTSTRVSIVGGGIAGLALAAALDPARFAVTIHEAEPDRAASGSALTLWPAATRALRRIGAGEVVDRHTASVAGGTIRDLRTGRRLLPSASARLTIVPRPELLAALEACLPSTVRREQALISDPSALDADIVVGADGVRSRVRALVRRSRPERTPTGYLALRGLSEQPPDTGDVGEYWGRGRLFGLVPLQSGAYWFTTHRSTLGPEPINPREALAEVRDVFSGVAAPVQQVLAGARAERVVVTKLWVAPGMGRYARGRYVLIGDAAHAMTPNLGRGAGDAIIDAVSLAPVLGSRFGLARWQARRLPFTQGARVASGCVMNLALSGQPQRMLGRA</sequence>
<organism evidence="4 5">
    <name type="scientific">Ornithinimicrobium faecis</name>
    <dbReference type="NCBI Taxonomy" id="2934158"/>
    <lineage>
        <taxon>Bacteria</taxon>
        <taxon>Bacillati</taxon>
        <taxon>Actinomycetota</taxon>
        <taxon>Actinomycetes</taxon>
        <taxon>Micrococcales</taxon>
        <taxon>Ornithinimicrobiaceae</taxon>
        <taxon>Ornithinimicrobium</taxon>
    </lineage>
</organism>
<evidence type="ECO:0000256" key="2">
    <source>
        <dbReference type="ARBA" id="ARBA00023033"/>
    </source>
</evidence>
<dbReference type="PRINTS" id="PR00420">
    <property type="entry name" value="RNGMNOXGNASE"/>
</dbReference>
<keyword evidence="2 4" id="KW-0503">Monooxygenase</keyword>
<dbReference type="InterPro" id="IPR050493">
    <property type="entry name" value="FAD-dep_Monooxygenase_BioMet"/>
</dbReference>
<dbReference type="InterPro" id="IPR002938">
    <property type="entry name" value="FAD-bd"/>
</dbReference>
<dbReference type="InterPro" id="IPR036188">
    <property type="entry name" value="FAD/NAD-bd_sf"/>
</dbReference>
<evidence type="ECO:0000313" key="4">
    <source>
        <dbReference type="EMBL" id="USQ81662.1"/>
    </source>
</evidence>
<evidence type="ECO:0000259" key="3">
    <source>
        <dbReference type="Pfam" id="PF01494"/>
    </source>
</evidence>
<keyword evidence="5" id="KW-1185">Reference proteome</keyword>
<dbReference type="GO" id="GO:0004497">
    <property type="term" value="F:monooxygenase activity"/>
    <property type="evidence" value="ECO:0007669"/>
    <property type="project" value="UniProtKB-KW"/>
</dbReference>
<dbReference type="Pfam" id="PF13450">
    <property type="entry name" value="NAD_binding_8"/>
    <property type="match status" value="1"/>
</dbReference>
<evidence type="ECO:0000313" key="5">
    <source>
        <dbReference type="Proteomes" id="UP001056455"/>
    </source>
</evidence>
<dbReference type="Pfam" id="PF01494">
    <property type="entry name" value="FAD_binding_3"/>
    <property type="match status" value="1"/>
</dbReference>
<dbReference type="PANTHER" id="PTHR13789:SF309">
    <property type="entry name" value="PUTATIVE (AFU_ORTHOLOGUE AFUA_6G14510)-RELATED"/>
    <property type="match status" value="1"/>
</dbReference>
<protein>
    <submittedName>
        <fullName evidence="4">FAD-dependent monooxygenase</fullName>
    </submittedName>
</protein>
<proteinExistence type="predicted"/>
<dbReference type="Gene3D" id="3.50.50.60">
    <property type="entry name" value="FAD/NAD(P)-binding domain"/>
    <property type="match status" value="1"/>
</dbReference>
<dbReference type="Proteomes" id="UP001056455">
    <property type="component" value="Chromosome"/>
</dbReference>